<organism evidence="2">
    <name type="scientific">Glycine soja</name>
    <name type="common">Wild soybean</name>
    <dbReference type="NCBI Taxonomy" id="3848"/>
    <lineage>
        <taxon>Eukaryota</taxon>
        <taxon>Viridiplantae</taxon>
        <taxon>Streptophyta</taxon>
        <taxon>Embryophyta</taxon>
        <taxon>Tracheophyta</taxon>
        <taxon>Spermatophyta</taxon>
        <taxon>Magnoliopsida</taxon>
        <taxon>eudicotyledons</taxon>
        <taxon>Gunneridae</taxon>
        <taxon>Pentapetalae</taxon>
        <taxon>rosids</taxon>
        <taxon>fabids</taxon>
        <taxon>Fabales</taxon>
        <taxon>Fabaceae</taxon>
        <taxon>Papilionoideae</taxon>
        <taxon>50 kb inversion clade</taxon>
        <taxon>NPAAA clade</taxon>
        <taxon>indigoferoid/millettioid clade</taxon>
        <taxon>Phaseoleae</taxon>
        <taxon>Glycine</taxon>
        <taxon>Glycine subgen. Soja</taxon>
    </lineage>
</organism>
<evidence type="ECO:0000313" key="2">
    <source>
        <dbReference type="EMBL" id="KHN44831.1"/>
    </source>
</evidence>
<dbReference type="InterPro" id="IPR036691">
    <property type="entry name" value="Endo/exonu/phosph_ase_sf"/>
</dbReference>
<feature type="non-terminal residue" evidence="2">
    <location>
        <position position="1"/>
    </location>
</feature>
<proteinExistence type="predicted"/>
<dbReference type="Gene3D" id="3.60.10.10">
    <property type="entry name" value="Endonuclease/exonuclease/phosphatase"/>
    <property type="match status" value="1"/>
</dbReference>
<gene>
    <name evidence="2" type="ORF">glysoja_024402</name>
</gene>
<dbReference type="PANTHER" id="PTHR33710">
    <property type="entry name" value="BNAC02G09200D PROTEIN"/>
    <property type="match status" value="1"/>
</dbReference>
<dbReference type="Pfam" id="PF03372">
    <property type="entry name" value="Exo_endo_phos"/>
    <property type="match status" value="1"/>
</dbReference>
<feature type="non-terminal residue" evidence="2">
    <location>
        <position position="198"/>
    </location>
</feature>
<protein>
    <recommendedName>
        <fullName evidence="1">Endonuclease/exonuclease/phosphatase domain-containing protein</fullName>
    </recommendedName>
</protein>
<dbReference type="InterPro" id="IPR005135">
    <property type="entry name" value="Endo/exonuclease/phosphatase"/>
</dbReference>
<evidence type="ECO:0000259" key="1">
    <source>
        <dbReference type="Pfam" id="PF03372"/>
    </source>
</evidence>
<dbReference type="Proteomes" id="UP000053555">
    <property type="component" value="Unassembled WGS sequence"/>
</dbReference>
<name>A0A0B2SDL7_GLYSO</name>
<dbReference type="EMBL" id="KN642882">
    <property type="protein sequence ID" value="KHN44831.1"/>
    <property type="molecule type" value="Genomic_DNA"/>
</dbReference>
<dbReference type="SUPFAM" id="SSF56219">
    <property type="entry name" value="DNase I-like"/>
    <property type="match status" value="1"/>
</dbReference>
<dbReference type="PANTHER" id="PTHR33710:SF64">
    <property type="entry name" value="ENDONUCLEASE_EXONUCLEASE_PHOSPHATASE DOMAIN-CONTAINING PROTEIN"/>
    <property type="match status" value="1"/>
</dbReference>
<feature type="domain" description="Endonuclease/exonuclease/phosphatase" evidence="1">
    <location>
        <begin position="23"/>
        <end position="132"/>
    </location>
</feature>
<reference evidence="2" key="1">
    <citation type="submission" date="2014-07" db="EMBL/GenBank/DDBJ databases">
        <title>Identification of a novel salt tolerance gene in wild soybean by whole-genome sequencing.</title>
        <authorList>
            <person name="Lam H.-M."/>
            <person name="Qi X."/>
            <person name="Li M.-W."/>
            <person name="Liu X."/>
            <person name="Xie M."/>
            <person name="Ni M."/>
            <person name="Xu X."/>
        </authorList>
    </citation>
    <scope>NUCLEOTIDE SEQUENCE [LARGE SCALE GENOMIC DNA]</scope>
    <source>
        <tissue evidence="2">Root</tissue>
    </source>
</reference>
<sequence length="198" mass="22959">CISNNQKLLIVNVYAPCDLVGKKALWDDLRQLKASNPGGLWCVIGDFNSIRSSEERISLSQRRVDPHDISVFNQWISDMELQEIKCVGSSYTWIRPNGYVKSRLDRFLVSEQWLSLWPESCQHVLQRDISDHCPMILQTNMVDWGPKPFRVFDWWLQQKGDQKMVREAWSNDQQGGLGGIVLKNKLKNLKAAIKQWSK</sequence>
<dbReference type="AlphaFoldDB" id="A0A0B2SDL7"/>
<dbReference type="GO" id="GO:0003824">
    <property type="term" value="F:catalytic activity"/>
    <property type="evidence" value="ECO:0007669"/>
    <property type="project" value="InterPro"/>
</dbReference>
<accession>A0A0B2SDL7</accession>